<proteinExistence type="predicted"/>
<name>A0A0P1B5D6_PLAHL</name>
<dbReference type="PROSITE" id="PS50199">
    <property type="entry name" value="ZF_RANBP2_2"/>
    <property type="match status" value="1"/>
</dbReference>
<dbReference type="InterPro" id="IPR001876">
    <property type="entry name" value="Znf_RanBP2"/>
</dbReference>
<evidence type="ECO:0000259" key="5">
    <source>
        <dbReference type="PROSITE" id="PS50199"/>
    </source>
</evidence>
<keyword evidence="7" id="KW-1185">Reference proteome</keyword>
<evidence type="ECO:0000256" key="4">
    <source>
        <dbReference type="PROSITE-ProRule" id="PRU00322"/>
    </source>
</evidence>
<dbReference type="Gene3D" id="3.30.70.330">
    <property type="match status" value="1"/>
</dbReference>
<evidence type="ECO:0000256" key="1">
    <source>
        <dbReference type="ARBA" id="ARBA00022723"/>
    </source>
</evidence>
<reference evidence="7" key="1">
    <citation type="submission" date="2014-09" db="EMBL/GenBank/DDBJ databases">
        <authorList>
            <person name="Sharma Rahul"/>
            <person name="Thines Marco"/>
        </authorList>
    </citation>
    <scope>NUCLEOTIDE SEQUENCE [LARGE SCALE GENOMIC DNA]</scope>
</reference>
<sequence length="219" mass="25011">MHVFRFCNIYSLNPTVIAEQLHEDFGRFSVAVDQETGFPAIDIYPCQRNHLGRGDACVTFKTDKGAHEAVEELNAKNIKNSMIQVRRMDVHTQRILTVQFKFVRDAWRCTGTQYRADVSIWNTKCDMCGRKRVYGPSNTKIGAESWLCSLCFTANEAFSTKCHGCKENIELVKMSQKYCHYIKRETESKKAHEVNPRISEAKQSIITNSLTSLSSLAKD</sequence>
<keyword evidence="1" id="KW-0479">Metal-binding</keyword>
<evidence type="ECO:0000313" key="6">
    <source>
        <dbReference type="EMBL" id="CEG48886.1"/>
    </source>
</evidence>
<feature type="domain" description="RanBP2-type" evidence="5">
    <location>
        <begin position="140"/>
        <end position="165"/>
    </location>
</feature>
<organism evidence="6 7">
    <name type="scientific">Plasmopara halstedii</name>
    <name type="common">Downy mildew of sunflower</name>
    <dbReference type="NCBI Taxonomy" id="4781"/>
    <lineage>
        <taxon>Eukaryota</taxon>
        <taxon>Sar</taxon>
        <taxon>Stramenopiles</taxon>
        <taxon>Oomycota</taxon>
        <taxon>Peronosporomycetes</taxon>
        <taxon>Peronosporales</taxon>
        <taxon>Peronosporaceae</taxon>
        <taxon>Plasmopara</taxon>
    </lineage>
</organism>
<dbReference type="InterPro" id="IPR012677">
    <property type="entry name" value="Nucleotide-bd_a/b_plait_sf"/>
</dbReference>
<dbReference type="AlphaFoldDB" id="A0A0P1B5D6"/>
<keyword evidence="3" id="KW-0862">Zinc</keyword>
<dbReference type="SUPFAM" id="SSF54928">
    <property type="entry name" value="RNA-binding domain, RBD"/>
    <property type="match status" value="1"/>
</dbReference>
<dbReference type="RefSeq" id="XP_024585255.1">
    <property type="nucleotide sequence ID" value="XM_024720014.1"/>
</dbReference>
<dbReference type="GO" id="GO:0003676">
    <property type="term" value="F:nucleic acid binding"/>
    <property type="evidence" value="ECO:0007669"/>
    <property type="project" value="InterPro"/>
</dbReference>
<dbReference type="OrthoDB" id="76445at2759"/>
<dbReference type="EMBL" id="CCYD01003042">
    <property type="protein sequence ID" value="CEG48886.1"/>
    <property type="molecule type" value="Genomic_DNA"/>
</dbReference>
<evidence type="ECO:0000256" key="3">
    <source>
        <dbReference type="ARBA" id="ARBA00022833"/>
    </source>
</evidence>
<evidence type="ECO:0000313" key="7">
    <source>
        <dbReference type="Proteomes" id="UP000054928"/>
    </source>
</evidence>
<dbReference type="InterPro" id="IPR035979">
    <property type="entry name" value="RBD_domain_sf"/>
</dbReference>
<protein>
    <recommendedName>
        <fullName evidence="5">RanBP2-type domain-containing protein</fullName>
    </recommendedName>
</protein>
<dbReference type="GO" id="GO:0008270">
    <property type="term" value="F:zinc ion binding"/>
    <property type="evidence" value="ECO:0007669"/>
    <property type="project" value="UniProtKB-KW"/>
</dbReference>
<dbReference type="GeneID" id="36401736"/>
<dbReference type="PROSITE" id="PS01358">
    <property type="entry name" value="ZF_RANBP2_1"/>
    <property type="match status" value="1"/>
</dbReference>
<evidence type="ECO:0000256" key="2">
    <source>
        <dbReference type="ARBA" id="ARBA00022771"/>
    </source>
</evidence>
<accession>A0A0P1B5D6</accession>
<dbReference type="Proteomes" id="UP000054928">
    <property type="component" value="Unassembled WGS sequence"/>
</dbReference>
<keyword evidence="2 4" id="KW-0863">Zinc-finger</keyword>
<dbReference type="STRING" id="4781.A0A0P1B5D6"/>